<evidence type="ECO:0008006" key="3">
    <source>
        <dbReference type="Google" id="ProtNLM"/>
    </source>
</evidence>
<gene>
    <name evidence="1" type="ORF">CITCOLO1_LOCUS6991</name>
</gene>
<organism evidence="1 2">
    <name type="scientific">Citrullus colocynthis</name>
    <name type="common">colocynth</name>
    <dbReference type="NCBI Taxonomy" id="252529"/>
    <lineage>
        <taxon>Eukaryota</taxon>
        <taxon>Viridiplantae</taxon>
        <taxon>Streptophyta</taxon>
        <taxon>Embryophyta</taxon>
        <taxon>Tracheophyta</taxon>
        <taxon>Spermatophyta</taxon>
        <taxon>Magnoliopsida</taxon>
        <taxon>eudicotyledons</taxon>
        <taxon>Gunneridae</taxon>
        <taxon>Pentapetalae</taxon>
        <taxon>rosids</taxon>
        <taxon>fabids</taxon>
        <taxon>Cucurbitales</taxon>
        <taxon>Cucurbitaceae</taxon>
        <taxon>Benincaseae</taxon>
        <taxon>Citrullus</taxon>
    </lineage>
</organism>
<dbReference type="Gene3D" id="3.70.10.10">
    <property type="match status" value="1"/>
</dbReference>
<dbReference type="Proteomes" id="UP001642487">
    <property type="component" value="Chromosome 2"/>
</dbReference>
<protein>
    <recommendedName>
        <fullName evidence="3">Maturase K</fullName>
    </recommendedName>
</protein>
<evidence type="ECO:0000313" key="2">
    <source>
        <dbReference type="Proteomes" id="UP001642487"/>
    </source>
</evidence>
<name>A0ABP0Y456_9ROSI</name>
<evidence type="ECO:0000313" key="1">
    <source>
        <dbReference type="EMBL" id="CAK9315208.1"/>
    </source>
</evidence>
<accession>A0ABP0Y456</accession>
<sequence>MLILDMEPLEAFSDVVSIMHRLDSLAYFRCNPLMFSILIHQHFPRSIVGLIMLPQFFTSFSCDQIHYVRFSIDQFYANILHHKRNAFHSLTLCLAEFRFHMALEYHSPTYQHPSQQLLPTAQPDRYELAGKIDYGSFISLDLQEFRRLIVILDNTKAYVPFTITNSEFKFFLQDRTIIFTTQMNQCIIGGIKAGEEIEGGISLYPWEFYYNFTSKRLWLFKSYYPSGITMVAPMGLYANISSFFPQTFYRTN</sequence>
<keyword evidence="2" id="KW-1185">Reference proteome</keyword>
<proteinExistence type="predicted"/>
<reference evidence="1 2" key="1">
    <citation type="submission" date="2024-03" db="EMBL/GenBank/DDBJ databases">
        <authorList>
            <person name="Gkanogiannis A."/>
            <person name="Becerra Lopez-Lavalle L."/>
        </authorList>
    </citation>
    <scope>NUCLEOTIDE SEQUENCE [LARGE SCALE GENOMIC DNA]</scope>
</reference>
<dbReference type="EMBL" id="OZ021736">
    <property type="protein sequence ID" value="CAK9315208.1"/>
    <property type="molecule type" value="Genomic_DNA"/>
</dbReference>